<dbReference type="CDD" id="cd16380">
    <property type="entry name" value="YitT_C"/>
    <property type="match status" value="1"/>
</dbReference>
<dbReference type="Proteomes" id="UP000182635">
    <property type="component" value="Unassembled WGS sequence"/>
</dbReference>
<evidence type="ECO:0000256" key="3">
    <source>
        <dbReference type="ARBA" id="ARBA00022692"/>
    </source>
</evidence>
<proteinExistence type="predicted"/>
<feature type="transmembrane region" description="Helical" evidence="6">
    <location>
        <begin position="52"/>
        <end position="78"/>
    </location>
</feature>
<dbReference type="PANTHER" id="PTHR33545">
    <property type="entry name" value="UPF0750 MEMBRANE PROTEIN YITT-RELATED"/>
    <property type="match status" value="1"/>
</dbReference>
<dbReference type="Pfam" id="PF10035">
    <property type="entry name" value="DUF2179"/>
    <property type="match status" value="1"/>
</dbReference>
<accession>A0A1I2R2L1</accession>
<organism evidence="8 9">
    <name type="scientific">Ligilactobacillus ruminis DSM 20403 = NBRC 102161</name>
    <dbReference type="NCBI Taxonomy" id="1423798"/>
    <lineage>
        <taxon>Bacteria</taxon>
        <taxon>Bacillati</taxon>
        <taxon>Bacillota</taxon>
        <taxon>Bacilli</taxon>
        <taxon>Lactobacillales</taxon>
        <taxon>Lactobacillaceae</taxon>
        <taxon>Ligilactobacillus</taxon>
    </lineage>
</organism>
<evidence type="ECO:0000256" key="5">
    <source>
        <dbReference type="ARBA" id="ARBA00023136"/>
    </source>
</evidence>
<keyword evidence="3 6" id="KW-0812">Transmembrane</keyword>
<keyword evidence="2" id="KW-1003">Cell membrane</keyword>
<reference evidence="9" key="1">
    <citation type="submission" date="2016-10" db="EMBL/GenBank/DDBJ databases">
        <authorList>
            <person name="Varghese N."/>
            <person name="Submissions S."/>
        </authorList>
    </citation>
    <scope>NUCLEOTIDE SEQUENCE [LARGE SCALE GENOMIC DNA]</scope>
    <source>
        <strain evidence="9">DSM 20403</strain>
    </source>
</reference>
<evidence type="ECO:0000259" key="7">
    <source>
        <dbReference type="Pfam" id="PF10035"/>
    </source>
</evidence>
<dbReference type="Pfam" id="PF02588">
    <property type="entry name" value="YitT_membrane"/>
    <property type="match status" value="1"/>
</dbReference>
<evidence type="ECO:0000313" key="8">
    <source>
        <dbReference type="EMBL" id="SFG32817.1"/>
    </source>
</evidence>
<feature type="transmembrane region" description="Helical" evidence="6">
    <location>
        <begin position="155"/>
        <end position="174"/>
    </location>
</feature>
<feature type="transmembrane region" description="Helical" evidence="6">
    <location>
        <begin position="85"/>
        <end position="104"/>
    </location>
</feature>
<dbReference type="OrthoDB" id="2417289at2"/>
<feature type="transmembrane region" description="Helical" evidence="6">
    <location>
        <begin position="116"/>
        <end position="135"/>
    </location>
</feature>
<dbReference type="InterPro" id="IPR003740">
    <property type="entry name" value="YitT"/>
</dbReference>
<dbReference type="RefSeq" id="WP_046922236.1">
    <property type="nucleotide sequence ID" value="NZ_AYYL01000006.1"/>
</dbReference>
<gene>
    <name evidence="8" type="ORF">SAMN02910432_00891</name>
</gene>
<dbReference type="PANTHER" id="PTHR33545:SF5">
    <property type="entry name" value="UPF0750 MEMBRANE PROTEIN YITT"/>
    <property type="match status" value="1"/>
</dbReference>
<dbReference type="InterPro" id="IPR051461">
    <property type="entry name" value="UPF0750_membrane"/>
</dbReference>
<dbReference type="InterPro" id="IPR019264">
    <property type="entry name" value="DUF2179"/>
</dbReference>
<evidence type="ECO:0000256" key="6">
    <source>
        <dbReference type="SAM" id="Phobius"/>
    </source>
</evidence>
<dbReference type="AlphaFoldDB" id="A0A1I2R2L1"/>
<dbReference type="Gene3D" id="3.30.70.120">
    <property type="match status" value="1"/>
</dbReference>
<evidence type="ECO:0000313" key="9">
    <source>
        <dbReference type="Proteomes" id="UP000182635"/>
    </source>
</evidence>
<comment type="subcellular location">
    <subcellularLocation>
        <location evidence="1">Cell membrane</location>
        <topology evidence="1">Multi-pass membrane protein</topology>
    </subcellularLocation>
</comment>
<feature type="transmembrane region" description="Helical" evidence="6">
    <location>
        <begin position="15"/>
        <end position="32"/>
    </location>
</feature>
<evidence type="ECO:0000256" key="1">
    <source>
        <dbReference type="ARBA" id="ARBA00004651"/>
    </source>
</evidence>
<feature type="domain" description="DUF2179" evidence="7">
    <location>
        <begin position="224"/>
        <end position="275"/>
    </location>
</feature>
<dbReference type="InterPro" id="IPR015867">
    <property type="entry name" value="N-reg_PII/ATP_PRibTrfase_C"/>
</dbReference>
<evidence type="ECO:0000256" key="2">
    <source>
        <dbReference type="ARBA" id="ARBA00022475"/>
    </source>
</evidence>
<evidence type="ECO:0000256" key="4">
    <source>
        <dbReference type="ARBA" id="ARBA00022989"/>
    </source>
</evidence>
<protein>
    <submittedName>
        <fullName evidence="8">Uncharacterized membrane-anchored protein YitT, contains DUF161 and DUF2179 domains</fullName>
    </submittedName>
</protein>
<keyword evidence="4 6" id="KW-1133">Transmembrane helix</keyword>
<keyword evidence="5 6" id="KW-0472">Membrane</keyword>
<dbReference type="EMBL" id="FOPI01000012">
    <property type="protein sequence ID" value="SFG32817.1"/>
    <property type="molecule type" value="Genomic_DNA"/>
</dbReference>
<sequence>MLKNKTQLKFVRKSFFAILYGLMSAIGINVFLSHAHSYSIGVPGIAQLLQAIFTNFGISVSISFLMIIMNIPLFLFALKSFGFNYIVFSLMAVASNIFFLKIIPQVTVVTNDLTNTLVGAAIIGAGIGFCFNNGFSTGGTDVIVTYFQNKYKMKIGFINNLLNGVILILTAIFFNLGRSVYSLLGMLVTSWMMDFTFKKQKDTSIMIFTKASDKVADALRYFVHGATLLNGTGIYTGERTDIIIIVAQQDQIPYLRQTIKKADPNAFISIQDANAELGNYTQVFDD</sequence>
<dbReference type="GO" id="GO:0005886">
    <property type="term" value="C:plasma membrane"/>
    <property type="evidence" value="ECO:0007669"/>
    <property type="project" value="UniProtKB-SubCell"/>
</dbReference>
<dbReference type="PIRSF" id="PIRSF006483">
    <property type="entry name" value="Membrane_protein_YitT"/>
    <property type="match status" value="1"/>
</dbReference>
<name>A0A1I2R2L1_9LACO</name>